<evidence type="ECO:0000256" key="3">
    <source>
        <dbReference type="ARBA" id="ARBA00012272"/>
    </source>
</evidence>
<feature type="domain" description="Pectate lyase" evidence="9">
    <location>
        <begin position="165"/>
        <end position="362"/>
    </location>
</feature>
<comment type="catalytic activity">
    <reaction evidence="1 8">
        <text>Eliminative cleavage of (1-&gt;4)-alpha-D-galacturonan to give oligosaccharides with 4-deoxy-alpha-D-galact-4-enuronosyl groups at their non-reducing ends.</text>
        <dbReference type="EC" id="4.2.2.2"/>
    </reaction>
</comment>
<dbReference type="InterPro" id="IPR018082">
    <property type="entry name" value="AmbAllergen"/>
</dbReference>
<comment type="cofactor">
    <cofactor evidence="8">
        <name>Ca(2+)</name>
        <dbReference type="ChEBI" id="CHEBI:29108"/>
    </cofactor>
    <text evidence="8">Binds 1 Ca(2+) ion. Required for its activity.</text>
</comment>
<evidence type="ECO:0000256" key="4">
    <source>
        <dbReference type="ARBA" id="ARBA00022723"/>
    </source>
</evidence>
<comment type="pathway">
    <text evidence="2 8">Glycan metabolism; pectin degradation; 2-dehydro-3-deoxy-D-gluconate from pectin: step 2/5.</text>
</comment>
<gene>
    <name evidence="10" type="ORF">HanXRQr2_Chr08g0329641</name>
</gene>
<dbReference type="Proteomes" id="UP000215914">
    <property type="component" value="Unassembled WGS sequence"/>
</dbReference>
<comment type="caution">
    <text evidence="10">The sequence shown here is derived from an EMBL/GenBank/DDBJ whole genome shotgun (WGS) entry which is preliminary data.</text>
</comment>
<name>A0A9K3ID78_HELAN</name>
<evidence type="ECO:0000313" key="10">
    <source>
        <dbReference type="EMBL" id="KAF5794577.1"/>
    </source>
</evidence>
<evidence type="ECO:0000256" key="5">
    <source>
        <dbReference type="ARBA" id="ARBA00022729"/>
    </source>
</evidence>
<organism evidence="10 11">
    <name type="scientific">Helianthus annuus</name>
    <name type="common">Common sunflower</name>
    <dbReference type="NCBI Taxonomy" id="4232"/>
    <lineage>
        <taxon>Eukaryota</taxon>
        <taxon>Viridiplantae</taxon>
        <taxon>Streptophyta</taxon>
        <taxon>Embryophyta</taxon>
        <taxon>Tracheophyta</taxon>
        <taxon>Spermatophyta</taxon>
        <taxon>Magnoliopsida</taxon>
        <taxon>eudicotyledons</taxon>
        <taxon>Gunneridae</taxon>
        <taxon>Pentapetalae</taxon>
        <taxon>asterids</taxon>
        <taxon>campanulids</taxon>
        <taxon>Asterales</taxon>
        <taxon>Asteraceae</taxon>
        <taxon>Asteroideae</taxon>
        <taxon>Heliantheae alliance</taxon>
        <taxon>Heliantheae</taxon>
        <taxon>Helianthus</taxon>
    </lineage>
</organism>
<dbReference type="InterPro" id="IPR045032">
    <property type="entry name" value="PEL"/>
</dbReference>
<dbReference type="EMBL" id="MNCJ02000323">
    <property type="protein sequence ID" value="KAF5794577.1"/>
    <property type="molecule type" value="Genomic_DNA"/>
</dbReference>
<evidence type="ECO:0000256" key="7">
    <source>
        <dbReference type="ARBA" id="ARBA00023239"/>
    </source>
</evidence>
<comment type="similarity">
    <text evidence="8">Belongs to the polysaccharide lyase 1 family.</text>
</comment>
<keyword evidence="11" id="KW-1185">Reference proteome</keyword>
<dbReference type="InterPro" id="IPR011050">
    <property type="entry name" value="Pectin_lyase_fold/virulence"/>
</dbReference>
<dbReference type="SUPFAM" id="SSF51126">
    <property type="entry name" value="Pectin lyase-like"/>
    <property type="match status" value="1"/>
</dbReference>
<evidence type="ECO:0000256" key="1">
    <source>
        <dbReference type="ARBA" id="ARBA00000695"/>
    </source>
</evidence>
<dbReference type="PRINTS" id="PR00807">
    <property type="entry name" value="AMBALLERGEN"/>
</dbReference>
<accession>A0A9K3ID78</accession>
<dbReference type="PANTHER" id="PTHR31683">
    <property type="entry name" value="PECTATE LYASE 18-RELATED"/>
    <property type="match status" value="1"/>
</dbReference>
<evidence type="ECO:0000256" key="6">
    <source>
        <dbReference type="ARBA" id="ARBA00022837"/>
    </source>
</evidence>
<dbReference type="Pfam" id="PF00544">
    <property type="entry name" value="Pectate_lyase_4"/>
    <property type="match status" value="1"/>
</dbReference>
<dbReference type="Gene3D" id="2.160.20.10">
    <property type="entry name" value="Single-stranded right-handed beta-helix, Pectin lyase-like"/>
    <property type="match status" value="1"/>
</dbReference>
<dbReference type="GO" id="GO:0009664">
    <property type="term" value="P:plant-type cell wall organization"/>
    <property type="evidence" value="ECO:0000318"/>
    <property type="project" value="GO_Central"/>
</dbReference>
<dbReference type="SMART" id="SM00656">
    <property type="entry name" value="Amb_all"/>
    <property type="match status" value="1"/>
</dbReference>
<dbReference type="PANTHER" id="PTHR31683:SF136">
    <property type="entry name" value="PECTATE LYASE"/>
    <property type="match status" value="1"/>
</dbReference>
<proteinExistence type="inferred from homology"/>
<dbReference type="GO" id="GO:0046872">
    <property type="term" value="F:metal ion binding"/>
    <property type="evidence" value="ECO:0007669"/>
    <property type="project" value="UniProtKB-KW"/>
</dbReference>
<keyword evidence="6 8" id="KW-0106">Calcium</keyword>
<dbReference type="Gramene" id="mRNA:HanXRQr2_Chr08g0329641">
    <property type="protein sequence ID" value="mRNA:HanXRQr2_Chr08g0329641"/>
    <property type="gene ID" value="HanXRQr2_Chr08g0329641"/>
</dbReference>
<evidence type="ECO:0000259" key="9">
    <source>
        <dbReference type="SMART" id="SM00656"/>
    </source>
</evidence>
<evidence type="ECO:0000256" key="2">
    <source>
        <dbReference type="ARBA" id="ARBA00005220"/>
    </source>
</evidence>
<sequence length="597" mass="63427">MEPHSSNQRKTFGQEMSPCACTSLLTYMLYLTCISSTFIRVTLPHQHPDPEAIVLQLQRKVNASIASRRQLLETNPLYIQSKDQTPCQTGNPVDDCWRCDPNWANDRQRLADCAIGFGQGAMGGKGGQIYIVSDPSDGDPENPQPGTLRHAVIQSEPLWIIFARDMHINLKTELIVSSAKTIDGRGAIVHITGKGCIVIEHVGNIIIHGLYIHDCEPSGNAKIRVSPTDVVGRGKSDGDGLTIKGVRNLWIDHCSFARCKDGLVDITEGSTAVTVTNSYFTEHDKVMLLGHSDDYLADAGMQVTVAFNHFGKGLVERMPRCRHGYFHVVNNDYTEWQLYAIGGSAAPTINSQGNRFVAQPNSHKEVTKRMEAKEDEWRGWNWRTEGDLMVNGAFFTPSGAEFSVQYDKASSVPAMSAYLINQLTMHAGVLVGVPSNVGDNPPPGIIPPGGDGGGGPPMIIPPVDGQPSGGNPPGTIPPDGGDYGYSPSTIPPGGNRYGATPPGCYAPGKTQGGCIPGGGGDPGMVSGVGYSSVPGSPPFGVLQGCGPGIIPYCGGPGGRMVSGVGSSIHTMTRSSILTSMLLSSLVVLSTSVVFSLQ</sequence>
<evidence type="ECO:0000256" key="8">
    <source>
        <dbReference type="RuleBase" id="RU361123"/>
    </source>
</evidence>
<dbReference type="InterPro" id="IPR002022">
    <property type="entry name" value="Pec_lyase"/>
</dbReference>
<protein>
    <recommendedName>
        <fullName evidence="3 8">Pectate lyase</fullName>
        <ecNumber evidence="3 8">4.2.2.2</ecNumber>
    </recommendedName>
</protein>
<keyword evidence="7 8" id="KW-0456">Lyase</keyword>
<dbReference type="GO" id="GO:0030570">
    <property type="term" value="F:pectate lyase activity"/>
    <property type="evidence" value="ECO:0000318"/>
    <property type="project" value="GO_Central"/>
</dbReference>
<evidence type="ECO:0000313" key="11">
    <source>
        <dbReference type="Proteomes" id="UP000215914"/>
    </source>
</evidence>
<reference evidence="10" key="1">
    <citation type="journal article" date="2017" name="Nature">
        <title>The sunflower genome provides insights into oil metabolism, flowering and Asterid evolution.</title>
        <authorList>
            <person name="Badouin H."/>
            <person name="Gouzy J."/>
            <person name="Grassa C.J."/>
            <person name="Murat F."/>
            <person name="Staton S.E."/>
            <person name="Cottret L."/>
            <person name="Lelandais-Briere C."/>
            <person name="Owens G.L."/>
            <person name="Carrere S."/>
            <person name="Mayjonade B."/>
            <person name="Legrand L."/>
            <person name="Gill N."/>
            <person name="Kane N.C."/>
            <person name="Bowers J.E."/>
            <person name="Hubner S."/>
            <person name="Bellec A."/>
            <person name="Berard A."/>
            <person name="Berges H."/>
            <person name="Blanchet N."/>
            <person name="Boniface M.C."/>
            <person name="Brunel D."/>
            <person name="Catrice O."/>
            <person name="Chaidir N."/>
            <person name="Claudel C."/>
            <person name="Donnadieu C."/>
            <person name="Faraut T."/>
            <person name="Fievet G."/>
            <person name="Helmstetter N."/>
            <person name="King M."/>
            <person name="Knapp S.J."/>
            <person name="Lai Z."/>
            <person name="Le Paslier M.C."/>
            <person name="Lippi Y."/>
            <person name="Lorenzon L."/>
            <person name="Mandel J.R."/>
            <person name="Marage G."/>
            <person name="Marchand G."/>
            <person name="Marquand E."/>
            <person name="Bret-Mestries E."/>
            <person name="Morien E."/>
            <person name="Nambeesan S."/>
            <person name="Nguyen T."/>
            <person name="Pegot-Espagnet P."/>
            <person name="Pouilly N."/>
            <person name="Raftis F."/>
            <person name="Sallet E."/>
            <person name="Schiex T."/>
            <person name="Thomas J."/>
            <person name="Vandecasteele C."/>
            <person name="Vares D."/>
            <person name="Vear F."/>
            <person name="Vautrin S."/>
            <person name="Crespi M."/>
            <person name="Mangin B."/>
            <person name="Burke J.M."/>
            <person name="Salse J."/>
            <person name="Munos S."/>
            <person name="Vincourt P."/>
            <person name="Rieseberg L.H."/>
            <person name="Langlade N.B."/>
        </authorList>
    </citation>
    <scope>NUCLEOTIDE SEQUENCE</scope>
    <source>
        <tissue evidence="10">Leaves</tissue>
    </source>
</reference>
<dbReference type="InterPro" id="IPR012334">
    <property type="entry name" value="Pectin_lyas_fold"/>
</dbReference>
<reference evidence="10" key="2">
    <citation type="submission" date="2020-06" db="EMBL/GenBank/DDBJ databases">
        <title>Helianthus annuus Genome sequencing and assembly Release 2.</title>
        <authorList>
            <person name="Gouzy J."/>
            <person name="Langlade N."/>
            <person name="Munos S."/>
        </authorList>
    </citation>
    <scope>NUCLEOTIDE SEQUENCE</scope>
    <source>
        <tissue evidence="10">Leaves</tissue>
    </source>
</reference>
<keyword evidence="4 8" id="KW-0479">Metal-binding</keyword>
<keyword evidence="5" id="KW-0732">Signal</keyword>
<dbReference type="AlphaFoldDB" id="A0A9K3ID78"/>
<dbReference type="EC" id="4.2.2.2" evidence="3 8"/>